<proteinExistence type="predicted"/>
<sequence>MLFSGRIGASDVGPFKLHVKTAIRYPPNHQQKTDKQNNNALLQSLRWPPSRAKAPQGQKEDFPGINHGHGEEKPTL</sequence>
<dbReference type="EMBL" id="JAINUF010000018">
    <property type="protein sequence ID" value="KAJ8338575.1"/>
    <property type="molecule type" value="Genomic_DNA"/>
</dbReference>
<comment type="caution">
    <text evidence="2">The sequence shown here is derived from an EMBL/GenBank/DDBJ whole genome shotgun (WGS) entry which is preliminary data.</text>
</comment>
<protein>
    <submittedName>
        <fullName evidence="2">Uncharacterized protein</fullName>
    </submittedName>
</protein>
<reference evidence="2" key="1">
    <citation type="journal article" date="2023" name="Science">
        <title>Genome structures resolve the early diversification of teleost fishes.</title>
        <authorList>
            <person name="Parey E."/>
            <person name="Louis A."/>
            <person name="Montfort J."/>
            <person name="Bouchez O."/>
            <person name="Roques C."/>
            <person name="Iampietro C."/>
            <person name="Lluch J."/>
            <person name="Castinel A."/>
            <person name="Donnadieu C."/>
            <person name="Desvignes T."/>
            <person name="Floi Bucao C."/>
            <person name="Jouanno E."/>
            <person name="Wen M."/>
            <person name="Mejri S."/>
            <person name="Dirks R."/>
            <person name="Jansen H."/>
            <person name="Henkel C."/>
            <person name="Chen W.J."/>
            <person name="Zahm M."/>
            <person name="Cabau C."/>
            <person name="Klopp C."/>
            <person name="Thompson A.W."/>
            <person name="Robinson-Rechavi M."/>
            <person name="Braasch I."/>
            <person name="Lecointre G."/>
            <person name="Bobe J."/>
            <person name="Postlethwait J.H."/>
            <person name="Berthelot C."/>
            <person name="Roest Crollius H."/>
            <person name="Guiguen Y."/>
        </authorList>
    </citation>
    <scope>NUCLEOTIDE SEQUENCE</scope>
    <source>
        <strain evidence="2">WJC10195</strain>
    </source>
</reference>
<organism evidence="2 3">
    <name type="scientific">Synaphobranchus kaupii</name>
    <name type="common">Kaup's arrowtooth eel</name>
    <dbReference type="NCBI Taxonomy" id="118154"/>
    <lineage>
        <taxon>Eukaryota</taxon>
        <taxon>Metazoa</taxon>
        <taxon>Chordata</taxon>
        <taxon>Craniata</taxon>
        <taxon>Vertebrata</taxon>
        <taxon>Euteleostomi</taxon>
        <taxon>Actinopterygii</taxon>
        <taxon>Neopterygii</taxon>
        <taxon>Teleostei</taxon>
        <taxon>Anguilliformes</taxon>
        <taxon>Synaphobranchidae</taxon>
        <taxon>Synaphobranchus</taxon>
    </lineage>
</organism>
<name>A0A9Q1EGW1_SYNKA</name>
<feature type="region of interest" description="Disordered" evidence="1">
    <location>
        <begin position="27"/>
        <end position="76"/>
    </location>
</feature>
<keyword evidence="3" id="KW-1185">Reference proteome</keyword>
<feature type="compositionally biased region" description="Basic and acidic residues" evidence="1">
    <location>
        <begin position="58"/>
        <end position="76"/>
    </location>
</feature>
<gene>
    <name evidence="2" type="ORF">SKAU_G00375410</name>
</gene>
<accession>A0A9Q1EGW1</accession>
<evidence type="ECO:0000256" key="1">
    <source>
        <dbReference type="SAM" id="MobiDB-lite"/>
    </source>
</evidence>
<evidence type="ECO:0000313" key="2">
    <source>
        <dbReference type="EMBL" id="KAJ8338575.1"/>
    </source>
</evidence>
<dbReference type="Proteomes" id="UP001152622">
    <property type="component" value="Chromosome 18"/>
</dbReference>
<evidence type="ECO:0000313" key="3">
    <source>
        <dbReference type="Proteomes" id="UP001152622"/>
    </source>
</evidence>
<dbReference type="AlphaFoldDB" id="A0A9Q1EGW1"/>